<evidence type="ECO:0000256" key="8">
    <source>
        <dbReference type="ARBA" id="ARBA00023065"/>
    </source>
</evidence>
<keyword evidence="9 12" id="KW-0472">Membrane</keyword>
<evidence type="ECO:0000256" key="6">
    <source>
        <dbReference type="ARBA" id="ARBA00022989"/>
    </source>
</evidence>
<feature type="transmembrane region" description="Helical" evidence="12">
    <location>
        <begin position="5"/>
        <end position="20"/>
    </location>
</feature>
<evidence type="ECO:0000313" key="13">
    <source>
        <dbReference type="EMBL" id="RFM23911.1"/>
    </source>
</evidence>
<evidence type="ECO:0000256" key="9">
    <source>
        <dbReference type="ARBA" id="ARBA00023136"/>
    </source>
</evidence>
<feature type="transmembrane region" description="Helical" evidence="12">
    <location>
        <begin position="69"/>
        <end position="89"/>
    </location>
</feature>
<dbReference type="Pfam" id="PF00474">
    <property type="entry name" value="SSF"/>
    <property type="match status" value="1"/>
</dbReference>
<feature type="transmembrane region" description="Helical" evidence="12">
    <location>
        <begin position="352"/>
        <end position="370"/>
    </location>
</feature>
<dbReference type="GO" id="GO:0006814">
    <property type="term" value="P:sodium ion transport"/>
    <property type="evidence" value="ECO:0007669"/>
    <property type="project" value="UniProtKB-KW"/>
</dbReference>
<feature type="transmembrane region" description="Helical" evidence="12">
    <location>
        <begin position="40"/>
        <end position="63"/>
    </location>
</feature>
<evidence type="ECO:0000256" key="11">
    <source>
        <dbReference type="RuleBase" id="RU362091"/>
    </source>
</evidence>
<dbReference type="EMBL" id="PHFL01000052">
    <property type="protein sequence ID" value="RFM23911.1"/>
    <property type="molecule type" value="Genomic_DNA"/>
</dbReference>
<evidence type="ECO:0000256" key="1">
    <source>
        <dbReference type="ARBA" id="ARBA00004651"/>
    </source>
</evidence>
<dbReference type="InterPro" id="IPR038377">
    <property type="entry name" value="Na/Glc_symporter_sf"/>
</dbReference>
<keyword evidence="7" id="KW-0915">Sodium</keyword>
<accession>A0A395LZQ2</accession>
<keyword evidence="3" id="KW-0813">Transport</keyword>
<keyword evidence="8" id="KW-0406">Ion transport</keyword>
<feature type="transmembrane region" description="Helical" evidence="12">
    <location>
        <begin position="256"/>
        <end position="281"/>
    </location>
</feature>
<evidence type="ECO:0008006" key="15">
    <source>
        <dbReference type="Google" id="ProtNLM"/>
    </source>
</evidence>
<dbReference type="InterPro" id="IPR051163">
    <property type="entry name" value="Sodium:Solute_Symporter_SSF"/>
</dbReference>
<evidence type="ECO:0000256" key="10">
    <source>
        <dbReference type="ARBA" id="ARBA00023201"/>
    </source>
</evidence>
<feature type="transmembrane region" description="Helical" evidence="12">
    <location>
        <begin position="437"/>
        <end position="458"/>
    </location>
</feature>
<keyword evidence="6 12" id="KW-1133">Transmembrane helix</keyword>
<gene>
    <name evidence="13" type="ORF">D0433_08615</name>
</gene>
<proteinExistence type="inferred from homology"/>
<sequence length="462" mass="51253">MGWVAFGYGLFLVAMGWWVAKRRGTDLGAFYNAHRQAHWVWAGLSMIGTAISGLTFLSLPGAVRQDGWTYLQVLLGYLVGYTLVALILLPRYYQLSRASIYEYFRHQLGPQAEKVAAITFLISRLLASSVRLYLALIVLQLFFPQVPFPVLGLLSLMLIYIYAERGGTGTLIYTDLLQTLLFLGAGGLTLLYILTPEVRATLRLPTIIDLSIESRHYFWKDFLGGVLLSFTMTGLDQDQMQKSLSMPDVTSAQRMIGLYAGLLVPVKLLFLLLGSALWAYVEVNGYPIPARSDQLYASLAQQVFPFWVGAMFVVGLVSSTLSSVDGALVALTTVTLRSLFPPSWEKLFVKKLVFVGWVLLSWGITVYFYYFPPERHALDTFLKLGGYTYGPLLGLFLYSLMRGAPAEKTGRFIPWVVLGGFGAAIGLERGLNLDLGYGVIVWVAVAVLGGLLLMQWAVGNRR</sequence>
<dbReference type="GO" id="GO:0015293">
    <property type="term" value="F:symporter activity"/>
    <property type="evidence" value="ECO:0007669"/>
    <property type="project" value="TreeGrafter"/>
</dbReference>
<evidence type="ECO:0000256" key="3">
    <source>
        <dbReference type="ARBA" id="ARBA00022448"/>
    </source>
</evidence>
<dbReference type="GO" id="GO:0005886">
    <property type="term" value="C:plasma membrane"/>
    <property type="evidence" value="ECO:0007669"/>
    <property type="project" value="UniProtKB-SubCell"/>
</dbReference>
<evidence type="ECO:0000256" key="12">
    <source>
        <dbReference type="SAM" id="Phobius"/>
    </source>
</evidence>
<keyword evidence="10" id="KW-0739">Sodium transport</keyword>
<organism evidence="13 14">
    <name type="scientific">Candidatus Thermochlorobacter aerophilus</name>
    <dbReference type="NCBI Taxonomy" id="1868324"/>
    <lineage>
        <taxon>Bacteria</taxon>
        <taxon>Pseudomonadati</taxon>
        <taxon>Chlorobiota</taxon>
        <taxon>Chlorobiia</taxon>
        <taxon>Chlorobiales</taxon>
        <taxon>Candidatus Thermochlorobacteriaceae</taxon>
        <taxon>Candidatus Thermochlorobacter</taxon>
    </lineage>
</organism>
<reference evidence="13 14" key="1">
    <citation type="journal article" date="2011" name="ISME J.">
        <title>Community ecology of hot spring cyanobacterial mats: predominant populations and their functional potential.</title>
        <authorList>
            <person name="Klatt C.G."/>
            <person name="Wood J.M."/>
            <person name="Rusch D.B."/>
            <person name="Bateson M.M."/>
            <person name="Hamamura N."/>
            <person name="Heidelberg J.F."/>
            <person name="Grossman A.R."/>
            <person name="Bhaya D."/>
            <person name="Cohan F.M."/>
            <person name="Kuhl M."/>
            <person name="Bryant D.A."/>
            <person name="Ward D.M."/>
        </authorList>
    </citation>
    <scope>NUCLEOTIDE SEQUENCE [LARGE SCALE GENOMIC DNA]</scope>
    <source>
        <strain evidence="13">OS</strain>
    </source>
</reference>
<evidence type="ECO:0000256" key="7">
    <source>
        <dbReference type="ARBA" id="ARBA00023053"/>
    </source>
</evidence>
<evidence type="ECO:0000256" key="2">
    <source>
        <dbReference type="ARBA" id="ARBA00006434"/>
    </source>
</evidence>
<dbReference type="AlphaFoldDB" id="A0A395LZQ2"/>
<feature type="transmembrane region" description="Helical" evidence="12">
    <location>
        <begin position="175"/>
        <end position="194"/>
    </location>
</feature>
<evidence type="ECO:0000256" key="4">
    <source>
        <dbReference type="ARBA" id="ARBA00022475"/>
    </source>
</evidence>
<feature type="transmembrane region" description="Helical" evidence="12">
    <location>
        <begin position="146"/>
        <end position="163"/>
    </location>
</feature>
<dbReference type="PANTHER" id="PTHR42985">
    <property type="entry name" value="SODIUM-COUPLED MONOCARBOXYLATE TRANSPORTER"/>
    <property type="match status" value="1"/>
</dbReference>
<name>A0A395LZQ2_9BACT</name>
<keyword evidence="5 12" id="KW-0812">Transmembrane</keyword>
<feature type="transmembrane region" description="Helical" evidence="12">
    <location>
        <begin position="115"/>
        <end position="134"/>
    </location>
</feature>
<feature type="transmembrane region" description="Helical" evidence="12">
    <location>
        <begin position="382"/>
        <end position="400"/>
    </location>
</feature>
<comment type="similarity">
    <text evidence="2 11">Belongs to the sodium:solute symporter (SSF) (TC 2.A.21) family.</text>
</comment>
<feature type="transmembrane region" description="Helical" evidence="12">
    <location>
        <begin position="412"/>
        <end position="431"/>
    </location>
</feature>
<dbReference type="PANTHER" id="PTHR42985:SF47">
    <property type="entry name" value="INTEGRAL MEMBRANE TRANSPORT PROTEIN"/>
    <property type="match status" value="1"/>
</dbReference>
<dbReference type="PROSITE" id="PS50283">
    <property type="entry name" value="NA_SOLUT_SYMP_3"/>
    <property type="match status" value="1"/>
</dbReference>
<keyword evidence="4" id="KW-1003">Cell membrane</keyword>
<dbReference type="Proteomes" id="UP000266389">
    <property type="component" value="Unassembled WGS sequence"/>
</dbReference>
<protein>
    <recommendedName>
        <fullName evidence="15">Sodium:solute symporter</fullName>
    </recommendedName>
</protein>
<dbReference type="Gene3D" id="1.20.1730.10">
    <property type="entry name" value="Sodium/glucose cotransporter"/>
    <property type="match status" value="1"/>
</dbReference>
<dbReference type="InterPro" id="IPR001734">
    <property type="entry name" value="Na/solute_symporter"/>
</dbReference>
<feature type="transmembrane region" description="Helical" evidence="12">
    <location>
        <begin position="306"/>
        <end position="331"/>
    </location>
</feature>
<comment type="caution">
    <text evidence="13">The sequence shown here is derived from an EMBL/GenBank/DDBJ whole genome shotgun (WGS) entry which is preliminary data.</text>
</comment>
<evidence type="ECO:0000313" key="14">
    <source>
        <dbReference type="Proteomes" id="UP000266389"/>
    </source>
</evidence>
<comment type="subcellular location">
    <subcellularLocation>
        <location evidence="1">Cell membrane</location>
        <topology evidence="1">Multi-pass membrane protein</topology>
    </subcellularLocation>
</comment>
<evidence type="ECO:0000256" key="5">
    <source>
        <dbReference type="ARBA" id="ARBA00022692"/>
    </source>
</evidence>